<evidence type="ECO:0000256" key="4">
    <source>
        <dbReference type="ARBA" id="ARBA00023172"/>
    </source>
</evidence>
<dbReference type="PROSITE" id="PS51900">
    <property type="entry name" value="CB"/>
    <property type="match status" value="1"/>
</dbReference>
<evidence type="ECO:0000259" key="6">
    <source>
        <dbReference type="PROSITE" id="PS51898"/>
    </source>
</evidence>
<keyword evidence="3 5" id="KW-0238">DNA-binding</keyword>
<sequence length="352" mass="40561">MKKKINLQAIQIASYLHEWLEYYVPSIKACSPHTKRNYKISVTLYAEFLRKVKGILPETLNAECFCREYIMEWIIWMKNNRNCTPATCNVRLSALRAFLRYIADKDVTYMAVFLQAENIPNEKTTKRKVVGLSKKAVKALLSAPNQRTATGFRDFTLMLLLYSTAVRINELLTMKICNVVMDCAKPHMIVIGKGRKKRSLPLLSKPVQCLKKYLKKYHLKHDDMDTLIFYSKSKGVYAPMSAENVNKMLKKYASIAHETCEDVPLDLHAHQFRHAKASHWLENGMNIAQISYLLGHECIQTTMIYLDITTEQESKALETLEDENQKHKKKKWKTEIGKNSLEIFLGLNCGGS</sequence>
<protein>
    <submittedName>
        <fullName evidence="8">Site-specific recombinase XerD</fullName>
    </submittedName>
</protein>
<proteinExistence type="predicted"/>
<dbReference type="PANTHER" id="PTHR30349">
    <property type="entry name" value="PHAGE INTEGRASE-RELATED"/>
    <property type="match status" value="1"/>
</dbReference>
<dbReference type="InterPro" id="IPR044068">
    <property type="entry name" value="CB"/>
</dbReference>
<reference evidence="8 9" key="1">
    <citation type="submission" date="2016-10" db="EMBL/GenBank/DDBJ databases">
        <authorList>
            <person name="de Groot N.N."/>
        </authorList>
    </citation>
    <scope>NUCLEOTIDE SEQUENCE [LARGE SCALE GENOMIC DNA]</scope>
    <source>
        <strain evidence="8 9">NLAE-zl-G339</strain>
    </source>
</reference>
<dbReference type="Gene3D" id="1.10.443.10">
    <property type="entry name" value="Intergrase catalytic core"/>
    <property type="match status" value="1"/>
</dbReference>
<feature type="domain" description="Tyr recombinase" evidence="6">
    <location>
        <begin position="127"/>
        <end position="318"/>
    </location>
</feature>
<evidence type="ECO:0000256" key="2">
    <source>
        <dbReference type="ARBA" id="ARBA00022908"/>
    </source>
</evidence>
<dbReference type="PROSITE" id="PS51898">
    <property type="entry name" value="TYR_RECOMBINASE"/>
    <property type="match status" value="1"/>
</dbReference>
<dbReference type="Pfam" id="PF00589">
    <property type="entry name" value="Phage_integrase"/>
    <property type="match status" value="1"/>
</dbReference>
<dbReference type="SUPFAM" id="SSF56349">
    <property type="entry name" value="DNA breaking-rejoining enzymes"/>
    <property type="match status" value="1"/>
</dbReference>
<keyword evidence="2" id="KW-0229">DNA integration</keyword>
<evidence type="ECO:0000259" key="7">
    <source>
        <dbReference type="PROSITE" id="PS51900"/>
    </source>
</evidence>
<evidence type="ECO:0000256" key="1">
    <source>
        <dbReference type="ARBA" id="ARBA00022829"/>
    </source>
</evidence>
<dbReference type="GO" id="GO:0006310">
    <property type="term" value="P:DNA recombination"/>
    <property type="evidence" value="ECO:0007669"/>
    <property type="project" value="UniProtKB-KW"/>
</dbReference>
<accession>A0A1H3YNE4</accession>
<keyword evidence="4" id="KW-0233">DNA recombination</keyword>
<dbReference type="AlphaFoldDB" id="A0A1H3YNE4"/>
<dbReference type="GO" id="GO:0003677">
    <property type="term" value="F:DNA binding"/>
    <property type="evidence" value="ECO:0007669"/>
    <property type="project" value="UniProtKB-UniRule"/>
</dbReference>
<evidence type="ECO:0000313" key="9">
    <source>
        <dbReference type="Proteomes" id="UP000183040"/>
    </source>
</evidence>
<feature type="domain" description="Core-binding (CB)" evidence="7">
    <location>
        <begin position="10"/>
        <end position="103"/>
    </location>
</feature>
<dbReference type="PANTHER" id="PTHR30349:SF81">
    <property type="entry name" value="TYROSINE RECOMBINASE XERC"/>
    <property type="match status" value="1"/>
</dbReference>
<dbReference type="InterPro" id="IPR010998">
    <property type="entry name" value="Integrase_recombinase_N"/>
</dbReference>
<dbReference type="Pfam" id="PF02899">
    <property type="entry name" value="Phage_int_SAM_1"/>
    <property type="match status" value="1"/>
</dbReference>
<dbReference type="EMBL" id="FNRP01000002">
    <property type="protein sequence ID" value="SEA13076.1"/>
    <property type="molecule type" value="Genomic_DNA"/>
</dbReference>
<keyword evidence="1" id="KW-0159">Chromosome partition</keyword>
<organism evidence="8 9">
    <name type="scientific">Bacteroides xylanisolvens</name>
    <dbReference type="NCBI Taxonomy" id="371601"/>
    <lineage>
        <taxon>Bacteria</taxon>
        <taxon>Pseudomonadati</taxon>
        <taxon>Bacteroidota</taxon>
        <taxon>Bacteroidia</taxon>
        <taxon>Bacteroidales</taxon>
        <taxon>Bacteroidaceae</taxon>
        <taxon>Bacteroides</taxon>
    </lineage>
</organism>
<dbReference type="InterPro" id="IPR050090">
    <property type="entry name" value="Tyrosine_recombinase_XerCD"/>
</dbReference>
<dbReference type="InterPro" id="IPR002104">
    <property type="entry name" value="Integrase_catalytic"/>
</dbReference>
<dbReference type="RefSeq" id="WP_074704930.1">
    <property type="nucleotide sequence ID" value="NZ_FNRP01000002.1"/>
</dbReference>
<evidence type="ECO:0000256" key="3">
    <source>
        <dbReference type="ARBA" id="ARBA00023125"/>
    </source>
</evidence>
<evidence type="ECO:0000256" key="5">
    <source>
        <dbReference type="PROSITE-ProRule" id="PRU01248"/>
    </source>
</evidence>
<dbReference type="Gene3D" id="1.10.150.130">
    <property type="match status" value="1"/>
</dbReference>
<name>A0A1H3YNE4_9BACE</name>
<evidence type="ECO:0000313" key="8">
    <source>
        <dbReference type="EMBL" id="SEA13076.1"/>
    </source>
</evidence>
<dbReference type="Proteomes" id="UP000183040">
    <property type="component" value="Unassembled WGS sequence"/>
</dbReference>
<dbReference type="InterPro" id="IPR004107">
    <property type="entry name" value="Integrase_SAM-like_N"/>
</dbReference>
<dbReference type="InterPro" id="IPR013762">
    <property type="entry name" value="Integrase-like_cat_sf"/>
</dbReference>
<dbReference type="InterPro" id="IPR011010">
    <property type="entry name" value="DNA_brk_join_enz"/>
</dbReference>
<dbReference type="GO" id="GO:0015074">
    <property type="term" value="P:DNA integration"/>
    <property type="evidence" value="ECO:0007669"/>
    <property type="project" value="UniProtKB-KW"/>
</dbReference>
<dbReference type="GO" id="GO:0007059">
    <property type="term" value="P:chromosome segregation"/>
    <property type="evidence" value="ECO:0007669"/>
    <property type="project" value="UniProtKB-KW"/>
</dbReference>
<gene>
    <name evidence="8" type="ORF">SAMN04487924_102294</name>
</gene>